<gene>
    <name evidence="4" type="ORF">GSONMT00037728001</name>
</gene>
<evidence type="ECO:0000256" key="1">
    <source>
        <dbReference type="ARBA" id="ARBA00023180"/>
    </source>
</evidence>
<keyword evidence="1" id="KW-0325">Glycoprotein</keyword>
<dbReference type="InterPro" id="IPR016201">
    <property type="entry name" value="PSI"/>
</dbReference>
<accession>A0A060Y567</accession>
<dbReference type="GO" id="GO:0002116">
    <property type="term" value="C:semaphorin receptor complex"/>
    <property type="evidence" value="ECO:0007669"/>
    <property type="project" value="TreeGrafter"/>
</dbReference>
<reference evidence="4" key="2">
    <citation type="submission" date="2014-03" db="EMBL/GenBank/DDBJ databases">
        <authorList>
            <person name="Genoscope - CEA"/>
        </authorList>
    </citation>
    <scope>NUCLEOTIDE SEQUENCE</scope>
</reference>
<feature type="non-terminal residue" evidence="4">
    <location>
        <position position="1"/>
    </location>
</feature>
<feature type="domain" description="PSI" evidence="3">
    <location>
        <begin position="21"/>
        <end position="66"/>
    </location>
</feature>
<dbReference type="SMART" id="SM00423">
    <property type="entry name" value="PSI"/>
    <property type="match status" value="1"/>
</dbReference>
<dbReference type="Proteomes" id="UP000193380">
    <property type="component" value="Unassembled WGS sequence"/>
</dbReference>
<dbReference type="AlphaFoldDB" id="A0A060Y567"/>
<evidence type="ECO:0000313" key="4">
    <source>
        <dbReference type="EMBL" id="CDQ84295.1"/>
    </source>
</evidence>
<feature type="chain" id="PRO_5001591736" description="PSI domain-containing protein" evidence="2">
    <location>
        <begin position="28"/>
        <end position="195"/>
    </location>
</feature>
<dbReference type="PaxDb" id="8022-A0A060Y567"/>
<dbReference type="GO" id="GO:0005886">
    <property type="term" value="C:plasma membrane"/>
    <property type="evidence" value="ECO:0007669"/>
    <property type="project" value="TreeGrafter"/>
</dbReference>
<evidence type="ECO:0000256" key="2">
    <source>
        <dbReference type="SAM" id="SignalP"/>
    </source>
</evidence>
<protein>
    <recommendedName>
        <fullName evidence="3">PSI domain-containing protein</fullName>
    </recommendedName>
</protein>
<dbReference type="GO" id="GO:0030334">
    <property type="term" value="P:regulation of cell migration"/>
    <property type="evidence" value="ECO:0007669"/>
    <property type="project" value="TreeGrafter"/>
</dbReference>
<sequence length="195" mass="21378">HAISHSLYNYLFLSLPVTLYNCSVGRSDCSQCHTADQKYGCVWCGGDQSTCLYGDSCSEPLEQTCPAPVIHAVSTVRPPPPTGDHRVTLHYGNSQRHLHESAYSFTPNPNITQAAPAKSFLRCVCVCVTSNRSIDVRIYKPKFSVPGPTHTGVVTHLLPLCLCRGGCLRFVLGHNLFVLVIVFLWVCDISSPLCV</sequence>
<proteinExistence type="predicted"/>
<dbReference type="GO" id="GO:0017154">
    <property type="term" value="F:semaphorin receptor activity"/>
    <property type="evidence" value="ECO:0007669"/>
    <property type="project" value="InterPro"/>
</dbReference>
<dbReference type="Pfam" id="PF24317">
    <property type="entry name" value="PSI_Plexin-B"/>
    <property type="match status" value="1"/>
</dbReference>
<evidence type="ECO:0000313" key="5">
    <source>
        <dbReference type="Proteomes" id="UP000193380"/>
    </source>
</evidence>
<dbReference type="PANTHER" id="PTHR22625">
    <property type="entry name" value="PLEXIN"/>
    <property type="match status" value="1"/>
</dbReference>
<reference evidence="4" key="1">
    <citation type="journal article" date="2014" name="Nat. Commun.">
        <title>The rainbow trout genome provides novel insights into evolution after whole-genome duplication in vertebrates.</title>
        <authorList>
            <person name="Berthelot C."/>
            <person name="Brunet F."/>
            <person name="Chalopin D."/>
            <person name="Juanchich A."/>
            <person name="Bernard M."/>
            <person name="Noel B."/>
            <person name="Bento P."/>
            <person name="Da Silva C."/>
            <person name="Labadie K."/>
            <person name="Alberti A."/>
            <person name="Aury J.M."/>
            <person name="Louis A."/>
            <person name="Dehais P."/>
            <person name="Bardou P."/>
            <person name="Montfort J."/>
            <person name="Klopp C."/>
            <person name="Cabau C."/>
            <person name="Gaspin C."/>
            <person name="Thorgaard G.H."/>
            <person name="Boussaha M."/>
            <person name="Quillet E."/>
            <person name="Guyomard R."/>
            <person name="Galiana D."/>
            <person name="Bobe J."/>
            <person name="Volff J.N."/>
            <person name="Genet C."/>
            <person name="Wincker P."/>
            <person name="Jaillon O."/>
            <person name="Roest Crollius H."/>
            <person name="Guiguen Y."/>
        </authorList>
    </citation>
    <scope>NUCLEOTIDE SEQUENCE [LARGE SCALE GENOMIC DNA]</scope>
</reference>
<evidence type="ECO:0000259" key="3">
    <source>
        <dbReference type="SMART" id="SM00423"/>
    </source>
</evidence>
<dbReference type="GO" id="GO:0007162">
    <property type="term" value="P:negative regulation of cell adhesion"/>
    <property type="evidence" value="ECO:0007669"/>
    <property type="project" value="TreeGrafter"/>
</dbReference>
<keyword evidence="2" id="KW-0732">Signal</keyword>
<feature type="signal peptide" evidence="2">
    <location>
        <begin position="1"/>
        <end position="27"/>
    </location>
</feature>
<organism evidence="4 5">
    <name type="scientific">Oncorhynchus mykiss</name>
    <name type="common">Rainbow trout</name>
    <name type="synonym">Salmo gairdneri</name>
    <dbReference type="NCBI Taxonomy" id="8022"/>
    <lineage>
        <taxon>Eukaryota</taxon>
        <taxon>Metazoa</taxon>
        <taxon>Chordata</taxon>
        <taxon>Craniata</taxon>
        <taxon>Vertebrata</taxon>
        <taxon>Euteleostomi</taxon>
        <taxon>Actinopterygii</taxon>
        <taxon>Neopterygii</taxon>
        <taxon>Teleostei</taxon>
        <taxon>Protacanthopterygii</taxon>
        <taxon>Salmoniformes</taxon>
        <taxon>Salmonidae</taxon>
        <taxon>Salmoninae</taxon>
        <taxon>Oncorhynchus</taxon>
    </lineage>
</organism>
<dbReference type="GO" id="GO:0050772">
    <property type="term" value="P:positive regulation of axonogenesis"/>
    <property type="evidence" value="ECO:0007669"/>
    <property type="project" value="TreeGrafter"/>
</dbReference>
<dbReference type="GO" id="GO:0008360">
    <property type="term" value="P:regulation of cell shape"/>
    <property type="evidence" value="ECO:0007669"/>
    <property type="project" value="TreeGrafter"/>
</dbReference>
<dbReference type="PANTHER" id="PTHR22625:SF36">
    <property type="entry name" value="PLEXIN-B1"/>
    <property type="match status" value="1"/>
</dbReference>
<dbReference type="InterPro" id="IPR031148">
    <property type="entry name" value="Plexin"/>
</dbReference>
<dbReference type="EMBL" id="FR906393">
    <property type="protein sequence ID" value="CDQ84295.1"/>
    <property type="molecule type" value="Genomic_DNA"/>
</dbReference>
<dbReference type="InterPro" id="IPR057533">
    <property type="entry name" value="PSI_Plexin-B"/>
</dbReference>
<dbReference type="STRING" id="8022.A0A060Y567"/>
<name>A0A060Y567_ONCMY</name>